<dbReference type="STRING" id="1058.SAMN05421783_102148"/>
<evidence type="ECO:0000256" key="1">
    <source>
        <dbReference type="SAM" id="MobiDB-lite"/>
    </source>
</evidence>
<dbReference type="EMBL" id="FNNZ01000002">
    <property type="protein sequence ID" value="SDW22120.1"/>
    <property type="molecule type" value="Genomic_DNA"/>
</dbReference>
<evidence type="ECO:0000313" key="4">
    <source>
        <dbReference type="Proteomes" id="UP000198816"/>
    </source>
</evidence>
<evidence type="ECO:0008006" key="5">
    <source>
        <dbReference type="Google" id="ProtNLM"/>
    </source>
</evidence>
<dbReference type="AlphaFoldDB" id="A0A1H2RSJ0"/>
<reference evidence="4" key="1">
    <citation type="submission" date="2016-10" db="EMBL/GenBank/DDBJ databases">
        <authorList>
            <person name="Varghese N."/>
            <person name="Submissions S."/>
        </authorList>
    </citation>
    <scope>NUCLEOTIDE SEQUENCE [LARGE SCALE GENOMIC DNA]</scope>
    <source>
        <strain evidence="4">DSM 217</strain>
    </source>
</reference>
<protein>
    <recommendedName>
        <fullName evidence="5">CcmD family protein</fullName>
    </recommendedName>
</protein>
<keyword evidence="2" id="KW-1133">Transmembrane helix</keyword>
<name>A0A1H2RSJ0_THIRO</name>
<proteinExistence type="predicted"/>
<sequence length="54" mass="6161">MDGNSLKAIEFYGFMALAAWLVYSQFIAARRDRNRSEDSTSNEEPHDSDEPPHS</sequence>
<keyword evidence="4" id="KW-1185">Reference proteome</keyword>
<accession>A0A1H2RSJ0</accession>
<feature type="region of interest" description="Disordered" evidence="1">
    <location>
        <begin position="32"/>
        <end position="54"/>
    </location>
</feature>
<dbReference type="RefSeq" id="WP_175534474.1">
    <property type="nucleotide sequence ID" value="NZ_FNNZ01000002.1"/>
</dbReference>
<organism evidence="3 4">
    <name type="scientific">Thiocapsa roseopersicina</name>
    <dbReference type="NCBI Taxonomy" id="1058"/>
    <lineage>
        <taxon>Bacteria</taxon>
        <taxon>Pseudomonadati</taxon>
        <taxon>Pseudomonadota</taxon>
        <taxon>Gammaproteobacteria</taxon>
        <taxon>Chromatiales</taxon>
        <taxon>Chromatiaceae</taxon>
        <taxon>Thiocapsa</taxon>
    </lineage>
</organism>
<feature type="transmembrane region" description="Helical" evidence="2">
    <location>
        <begin position="12"/>
        <end position="29"/>
    </location>
</feature>
<gene>
    <name evidence="3" type="ORF">SAMN05421783_102148</name>
</gene>
<keyword evidence="2" id="KW-0812">Transmembrane</keyword>
<evidence type="ECO:0000256" key="2">
    <source>
        <dbReference type="SAM" id="Phobius"/>
    </source>
</evidence>
<evidence type="ECO:0000313" key="3">
    <source>
        <dbReference type="EMBL" id="SDW22120.1"/>
    </source>
</evidence>
<keyword evidence="2" id="KW-0472">Membrane</keyword>
<dbReference type="Proteomes" id="UP000198816">
    <property type="component" value="Unassembled WGS sequence"/>
</dbReference>